<dbReference type="EMBL" id="JBBPBN010000002">
    <property type="protein sequence ID" value="KAK9045047.1"/>
    <property type="molecule type" value="Genomic_DNA"/>
</dbReference>
<comment type="caution">
    <text evidence="11">The sequence shown here is derived from an EMBL/GenBank/DDBJ whole genome shotgun (WGS) entry which is preliminary data.</text>
</comment>
<evidence type="ECO:0000259" key="10">
    <source>
        <dbReference type="Pfam" id="PF11837"/>
    </source>
</evidence>
<proteinExistence type="inferred from homology"/>
<evidence type="ECO:0000256" key="3">
    <source>
        <dbReference type="ARBA" id="ARBA00012758"/>
    </source>
</evidence>
<dbReference type="CDD" id="cd18624">
    <property type="entry name" value="GH32_Fruct1-like"/>
    <property type="match status" value="1"/>
</dbReference>
<feature type="domain" description="Glycosyl hydrolase family 32 N-terminal" evidence="9">
    <location>
        <begin position="271"/>
        <end position="359"/>
    </location>
</feature>
<dbReference type="Pfam" id="PF00251">
    <property type="entry name" value="Glyco_hydro_32N"/>
    <property type="match status" value="2"/>
</dbReference>
<reference evidence="11 12" key="1">
    <citation type="journal article" date="2024" name="G3 (Bethesda)">
        <title>Genome assembly of Hibiscus sabdariffa L. provides insights into metabolisms of medicinal natural products.</title>
        <authorList>
            <person name="Kim T."/>
        </authorList>
    </citation>
    <scope>NUCLEOTIDE SEQUENCE [LARGE SCALE GENOMIC DNA]</scope>
    <source>
        <strain evidence="11">TK-2024</strain>
        <tissue evidence="11">Old leaves</tissue>
    </source>
</reference>
<dbReference type="PANTHER" id="PTHR31953">
    <property type="entry name" value="BETA-FRUCTOFURANOSIDASE, INSOLUBLE ISOENZYME CWINV1-RELATED"/>
    <property type="match status" value="1"/>
</dbReference>
<evidence type="ECO:0000256" key="7">
    <source>
        <dbReference type="ARBA" id="ARBA00023295"/>
    </source>
</evidence>
<evidence type="ECO:0000256" key="2">
    <source>
        <dbReference type="ARBA" id="ARBA00009902"/>
    </source>
</evidence>
<dbReference type="InterPro" id="IPR013320">
    <property type="entry name" value="ConA-like_dom_sf"/>
</dbReference>
<dbReference type="SMART" id="SM00640">
    <property type="entry name" value="Glyco_32"/>
    <property type="match status" value="1"/>
</dbReference>
<dbReference type="Gene3D" id="2.115.10.20">
    <property type="entry name" value="Glycosyl hydrolase domain, family 43"/>
    <property type="match status" value="1"/>
</dbReference>
<keyword evidence="4" id="KW-0926">Vacuole</keyword>
<keyword evidence="5" id="KW-0378">Hydrolase</keyword>
<evidence type="ECO:0000256" key="6">
    <source>
        <dbReference type="ARBA" id="ARBA00023145"/>
    </source>
</evidence>
<evidence type="ECO:0000256" key="1">
    <source>
        <dbReference type="ARBA" id="ARBA00004410"/>
    </source>
</evidence>
<evidence type="ECO:0000259" key="9">
    <source>
        <dbReference type="Pfam" id="PF00251"/>
    </source>
</evidence>
<dbReference type="EC" id="3.2.1.26" evidence="3"/>
<keyword evidence="6" id="KW-0865">Zymogen</keyword>
<protein>
    <recommendedName>
        <fullName evidence="3">beta-fructofuranosidase</fullName>
        <ecNumber evidence="3">3.2.1.26</ecNumber>
    </recommendedName>
</protein>
<dbReference type="InterPro" id="IPR023296">
    <property type="entry name" value="Glyco_hydro_beta-prop_sf"/>
</dbReference>
<feature type="domain" description="Beta-fructofuranosidase N-terminal" evidence="10">
    <location>
        <begin position="51"/>
        <end position="82"/>
    </location>
</feature>
<keyword evidence="12" id="KW-1185">Reference proteome</keyword>
<keyword evidence="8" id="KW-1133">Transmembrane helix</keyword>
<dbReference type="Proteomes" id="UP001396334">
    <property type="component" value="Unassembled WGS sequence"/>
</dbReference>
<evidence type="ECO:0000313" key="11">
    <source>
        <dbReference type="EMBL" id="KAK9045047.1"/>
    </source>
</evidence>
<evidence type="ECO:0000256" key="4">
    <source>
        <dbReference type="ARBA" id="ARBA00022554"/>
    </source>
</evidence>
<dbReference type="Pfam" id="PF11837">
    <property type="entry name" value="INV_N"/>
    <property type="match status" value="1"/>
</dbReference>
<dbReference type="SUPFAM" id="SSF75005">
    <property type="entry name" value="Arabinanase/levansucrase/invertase"/>
    <property type="match status" value="1"/>
</dbReference>
<dbReference type="InterPro" id="IPR013148">
    <property type="entry name" value="Glyco_hydro_32_N"/>
</dbReference>
<keyword evidence="8" id="KW-0472">Membrane</keyword>
<feature type="transmembrane region" description="Helical" evidence="8">
    <location>
        <begin position="21"/>
        <end position="43"/>
    </location>
</feature>
<accession>A0ABR2U5Y5</accession>
<name>A0ABR2U5Y5_9ROSI</name>
<comment type="similarity">
    <text evidence="2">Belongs to the glycosyl hydrolase 32 family.</text>
</comment>
<evidence type="ECO:0000256" key="5">
    <source>
        <dbReference type="ARBA" id="ARBA00022801"/>
    </source>
</evidence>
<dbReference type="InterPro" id="IPR050551">
    <property type="entry name" value="Fructan_Metab_Enzymes"/>
</dbReference>
<gene>
    <name evidence="11" type="ORF">V6N11_058937</name>
</gene>
<organism evidence="11 12">
    <name type="scientific">Hibiscus sabdariffa</name>
    <name type="common">roselle</name>
    <dbReference type="NCBI Taxonomy" id="183260"/>
    <lineage>
        <taxon>Eukaryota</taxon>
        <taxon>Viridiplantae</taxon>
        <taxon>Streptophyta</taxon>
        <taxon>Embryophyta</taxon>
        <taxon>Tracheophyta</taxon>
        <taxon>Spermatophyta</taxon>
        <taxon>Magnoliopsida</taxon>
        <taxon>eudicotyledons</taxon>
        <taxon>Gunneridae</taxon>
        <taxon>Pentapetalae</taxon>
        <taxon>rosids</taxon>
        <taxon>malvids</taxon>
        <taxon>Malvales</taxon>
        <taxon>Malvaceae</taxon>
        <taxon>Malvoideae</taxon>
        <taxon>Hibiscus</taxon>
    </lineage>
</organism>
<dbReference type="SUPFAM" id="SSF49899">
    <property type="entry name" value="Concanavalin A-like lectins/glucanases"/>
    <property type="match status" value="1"/>
</dbReference>
<keyword evidence="8" id="KW-0812">Transmembrane</keyword>
<feature type="domain" description="Glycosyl hydrolase family 32 N-terminal" evidence="9">
    <location>
        <begin position="90"/>
        <end position="251"/>
    </location>
</feature>
<evidence type="ECO:0000256" key="8">
    <source>
        <dbReference type="SAM" id="Phobius"/>
    </source>
</evidence>
<evidence type="ECO:0000313" key="12">
    <source>
        <dbReference type="Proteomes" id="UP001396334"/>
    </source>
</evidence>
<keyword evidence="7" id="KW-0326">Glycosidase</keyword>
<dbReference type="InterPro" id="IPR001362">
    <property type="entry name" value="Glyco_hydro_32"/>
</dbReference>
<sequence>MEATTSHAPLLHPPSARTPPLKAFAATLVSLILLLSLALLHHLPFPSPSPTLHPRGVAEGVSAKSNPSLLNHPPFNWTNDMLSWQRSTFHFQPQKNWMNGPLYHKGWYHLFYQYNPYSAIWSNITWGHAVSKYLIHWLHLPLAMVLDRCYDIYGVWTGSTTLLPDGQILMLYTGKTNESMQVQNLAYPSNLSDPLLLHWVKYLGNPVMVPPPGIKPDDFRDPTTIWLGPDGTWHLAMGSKFNSTTGISLFTEPQILRNTNCWMGFYMGYGHGIKHVLKASLDDTKVDHYVIGRYDPVTDKWIPDNPEEDVGIGLKVDYGRYYDSKTFFDHQKQRRVLWGWINENDTETADLQKGWTSLQLDIVAEFVIEPLVSSTSNEVFDCGDGTVDRSTYGPFGLLVIADASLSELTPVYFRPLRASDGTFNTYFCTDGTRSSKASDVFKQVYGGKVPVLKDENYNMRVLVSGSFNCGELRSRWEDGDNTSRVYPTEAIYGAARFLFNNASGLNVKATLKIWEMNSAFIRPFPLQGDDSV</sequence>
<comment type="subcellular location">
    <subcellularLocation>
        <location evidence="1">Vacuole lumen</location>
    </subcellularLocation>
</comment>
<dbReference type="InterPro" id="IPR021792">
    <property type="entry name" value="Beta-fructofuranosidase_N"/>
</dbReference>